<evidence type="ECO:0000313" key="1">
    <source>
        <dbReference type="EMBL" id="ALG04448.1"/>
    </source>
</evidence>
<feature type="non-terminal residue" evidence="1">
    <location>
        <position position="164"/>
    </location>
</feature>
<gene>
    <name evidence="1" type="primary">HD2</name>
</gene>
<proteinExistence type="predicted"/>
<reference evidence="1" key="1">
    <citation type="submission" date="2015-04" db="EMBL/GenBank/DDBJ databases">
        <title>Genomic Architecture Underlying Sex-Determination in the yeast Leucosporidium scottii: New Insights into the Evolution of Mating Systems in basidiomycetes.</title>
        <authorList>
            <person name="Maia T.M."/>
            <person name="Lopes S."/>
            <person name="Almeida J.M.G.C.F."/>
            <person name="Rosa L.H."/>
            <person name="Sampaio J.P."/>
            <person name="Goncalves P."/>
            <person name="Coelho M.A."/>
        </authorList>
    </citation>
    <scope>NUCLEOTIDE SEQUENCE</scope>
    <source>
        <strain evidence="1">CBS 7673</strain>
    </source>
</reference>
<dbReference type="AlphaFoldDB" id="A0A0N9HKG4"/>
<accession>A0A0N9HKG4</accession>
<sequence length="164" mass="17718">MLSPEARIAAASQDLLARLDQLLPVSCPPRLPNPTTLSLVLPSFSNARVSSELERLGCSGAIVRALTKLFSAADAELRRTSHHYYERAMRRLAGAFEGDESLFLATQDALQCRFAGDYERAVAKTNDCLVTEVQAAMRAATATTTEEGGRGSFSDEVVAVLERA</sequence>
<dbReference type="GO" id="GO:0003677">
    <property type="term" value="F:DNA binding"/>
    <property type="evidence" value="ECO:0007669"/>
    <property type="project" value="UniProtKB-KW"/>
</dbReference>
<dbReference type="EMBL" id="KR229978">
    <property type="protein sequence ID" value="ALG04448.1"/>
    <property type="molecule type" value="Genomic_DNA"/>
</dbReference>
<keyword evidence="1" id="KW-0371">Homeobox</keyword>
<organism evidence="1">
    <name type="scientific">Leucosporidium scottii</name>
    <dbReference type="NCBI Taxonomy" id="5278"/>
    <lineage>
        <taxon>Eukaryota</taxon>
        <taxon>Fungi</taxon>
        <taxon>Dikarya</taxon>
        <taxon>Basidiomycota</taxon>
        <taxon>Pucciniomycotina</taxon>
        <taxon>Microbotryomycetes</taxon>
        <taxon>Leucosporidiales</taxon>
        <taxon>Leucosporidium</taxon>
    </lineage>
</organism>
<protein>
    <submittedName>
        <fullName evidence="1">Homeodomain transcription factor HD2</fullName>
    </submittedName>
</protein>
<keyword evidence="1" id="KW-0238">DNA-binding</keyword>
<name>A0A0N9HKG4_9BASI</name>